<evidence type="ECO:0000256" key="2">
    <source>
        <dbReference type="ARBA" id="ARBA00022898"/>
    </source>
</evidence>
<dbReference type="Proteomes" id="UP000473278">
    <property type="component" value="Unassembled WGS sequence"/>
</dbReference>
<accession>A0A6M1T2N4</accession>
<comment type="cofactor">
    <cofactor evidence="1">
        <name>pyridoxal 5'-phosphate</name>
        <dbReference type="ChEBI" id="CHEBI:597326"/>
    </cofactor>
</comment>
<keyword evidence="3" id="KW-0413">Isomerase</keyword>
<organism evidence="5 6">
    <name type="scientific">Halalkalibaculum roseum</name>
    <dbReference type="NCBI Taxonomy" id="2709311"/>
    <lineage>
        <taxon>Bacteria</taxon>
        <taxon>Pseudomonadati</taxon>
        <taxon>Balneolota</taxon>
        <taxon>Balneolia</taxon>
        <taxon>Balneolales</taxon>
        <taxon>Balneolaceae</taxon>
        <taxon>Halalkalibaculum</taxon>
    </lineage>
</organism>
<proteinExistence type="predicted"/>
<keyword evidence="2" id="KW-0663">Pyridoxal phosphate</keyword>
<dbReference type="GO" id="GO:0005829">
    <property type="term" value="C:cytosol"/>
    <property type="evidence" value="ECO:0007669"/>
    <property type="project" value="TreeGrafter"/>
</dbReference>
<keyword evidence="6" id="KW-1185">Reference proteome</keyword>
<dbReference type="CDD" id="cd06815">
    <property type="entry name" value="PLPDE_III_AR_like_1"/>
    <property type="match status" value="1"/>
</dbReference>
<dbReference type="Pfam" id="PF01168">
    <property type="entry name" value="Ala_racemase_N"/>
    <property type="match status" value="1"/>
</dbReference>
<dbReference type="InterPro" id="IPR000821">
    <property type="entry name" value="Ala_racemase"/>
</dbReference>
<dbReference type="PANTHER" id="PTHR30511">
    <property type="entry name" value="ALANINE RACEMASE"/>
    <property type="match status" value="1"/>
</dbReference>
<dbReference type="EMBL" id="JAALLT010000003">
    <property type="protein sequence ID" value="NGP77027.1"/>
    <property type="molecule type" value="Genomic_DNA"/>
</dbReference>
<dbReference type="AlphaFoldDB" id="A0A6M1T2N4"/>
<name>A0A6M1T2N4_9BACT</name>
<dbReference type="GO" id="GO:0030170">
    <property type="term" value="F:pyridoxal phosphate binding"/>
    <property type="evidence" value="ECO:0007669"/>
    <property type="project" value="TreeGrafter"/>
</dbReference>
<dbReference type="PANTHER" id="PTHR30511:SF3">
    <property type="entry name" value="LYSINE RACEMASE"/>
    <property type="match status" value="1"/>
</dbReference>
<evidence type="ECO:0000256" key="1">
    <source>
        <dbReference type="ARBA" id="ARBA00001933"/>
    </source>
</evidence>
<dbReference type="InterPro" id="IPR029066">
    <property type="entry name" value="PLP-binding_barrel"/>
</dbReference>
<dbReference type="InterPro" id="IPR001608">
    <property type="entry name" value="Ala_racemase_N"/>
</dbReference>
<dbReference type="GO" id="GO:0008784">
    <property type="term" value="F:alanine racemase activity"/>
    <property type="evidence" value="ECO:0007669"/>
    <property type="project" value="TreeGrafter"/>
</dbReference>
<dbReference type="SUPFAM" id="SSF51419">
    <property type="entry name" value="PLP-binding barrel"/>
    <property type="match status" value="1"/>
</dbReference>
<dbReference type="RefSeq" id="WP_165141996.1">
    <property type="nucleotide sequence ID" value="NZ_JAALLT010000003.1"/>
</dbReference>
<evidence type="ECO:0000313" key="5">
    <source>
        <dbReference type="EMBL" id="NGP77027.1"/>
    </source>
</evidence>
<dbReference type="Gene3D" id="3.20.20.10">
    <property type="entry name" value="Alanine racemase"/>
    <property type="match status" value="1"/>
</dbReference>
<feature type="domain" description="Alanine racemase N-terminal" evidence="4">
    <location>
        <begin position="9"/>
        <end position="225"/>
    </location>
</feature>
<sequence>MAYLKLYRDKLRDNYNYLDNLFKSNDIKWGITTKLLCGNTDYLKEVADLGIGEMHDSRISNLKKIKEIDSEVLTIYIKPPPKDIIESVVKYADASLNTELSTLHALSKEAQRQGTVHKVIIMIEMGDLREGVMREDLITFYEKVFELPAIKVIGIGTNLNCMHGVMPDEDKLIQLALYKQIISLQFDKEIPLVSGGTTVTIPLLLRNQLPKGINHFRVGEALFFGKDLFSDGTIEGMHNDVLELYSQIIEIAEKPKVPSGDLGKNPQGKVASIDKDEYGKTSYRAILDIGYLDINPDHLINIHDDVKVADASSDMLILDVGDNKNNYEVGDFIRFRMKYMGALGIMNSDYIDKIVE</sequence>
<gene>
    <name evidence="5" type="ORF">G3570_10310</name>
</gene>
<protein>
    <submittedName>
        <fullName evidence="5">Alanine/ornithine racemase family PLP-dependent enzyme</fullName>
    </submittedName>
</protein>
<evidence type="ECO:0000313" key="6">
    <source>
        <dbReference type="Proteomes" id="UP000473278"/>
    </source>
</evidence>
<evidence type="ECO:0000256" key="3">
    <source>
        <dbReference type="ARBA" id="ARBA00023235"/>
    </source>
</evidence>
<reference evidence="5 6" key="1">
    <citation type="submission" date="2020-02" db="EMBL/GenBank/DDBJ databases">
        <title>Balneolaceae bacterium YR4-1, complete genome.</title>
        <authorList>
            <person name="Li Y."/>
            <person name="Wu S."/>
        </authorList>
    </citation>
    <scope>NUCLEOTIDE SEQUENCE [LARGE SCALE GENOMIC DNA]</scope>
    <source>
        <strain evidence="5 6">YR4-1</strain>
    </source>
</reference>
<comment type="caution">
    <text evidence="5">The sequence shown here is derived from an EMBL/GenBank/DDBJ whole genome shotgun (WGS) entry which is preliminary data.</text>
</comment>
<evidence type="ECO:0000259" key="4">
    <source>
        <dbReference type="Pfam" id="PF01168"/>
    </source>
</evidence>